<dbReference type="EMBL" id="JBJKBG010000004">
    <property type="protein sequence ID" value="KAL3741948.1"/>
    <property type="molecule type" value="Genomic_DNA"/>
</dbReference>
<evidence type="ECO:0000313" key="5">
    <source>
        <dbReference type="EMBL" id="KAL3741948.1"/>
    </source>
</evidence>
<dbReference type="InterPro" id="IPR052210">
    <property type="entry name" value="LysM1-like"/>
</dbReference>
<dbReference type="InterPro" id="IPR018392">
    <property type="entry name" value="LysM"/>
</dbReference>
<comment type="caution">
    <text evidence="5">The sequence shown here is derived from an EMBL/GenBank/DDBJ whole genome shotgun (WGS) entry which is preliminary data.</text>
</comment>
<dbReference type="Proteomes" id="UP001634007">
    <property type="component" value="Unassembled WGS sequence"/>
</dbReference>
<evidence type="ECO:0000256" key="3">
    <source>
        <dbReference type="SAM" id="SignalP"/>
    </source>
</evidence>
<accession>A0ABD3KRD8</accession>
<name>A0ABD3KRD8_EUCGL</name>
<dbReference type="GO" id="GO:0008061">
    <property type="term" value="F:chitin binding"/>
    <property type="evidence" value="ECO:0007669"/>
    <property type="project" value="UniProtKB-KW"/>
</dbReference>
<evidence type="ECO:0000256" key="1">
    <source>
        <dbReference type="ARBA" id="ARBA00022669"/>
    </source>
</evidence>
<dbReference type="Pfam" id="PF01476">
    <property type="entry name" value="LysM"/>
    <property type="match status" value="1"/>
</dbReference>
<keyword evidence="3" id="KW-0732">Signal</keyword>
<gene>
    <name evidence="5" type="ORF">ACJRO7_017429</name>
</gene>
<dbReference type="PANTHER" id="PTHR34997:SF1">
    <property type="entry name" value="PEPTIDOGLYCAN-BINDING LYSIN DOMAIN"/>
    <property type="match status" value="1"/>
</dbReference>
<evidence type="ECO:0000259" key="4">
    <source>
        <dbReference type="PROSITE" id="PS51782"/>
    </source>
</evidence>
<dbReference type="Gene3D" id="3.10.350.10">
    <property type="entry name" value="LysM domain"/>
    <property type="match status" value="1"/>
</dbReference>
<feature type="signal peptide" evidence="3">
    <location>
        <begin position="1"/>
        <end position="27"/>
    </location>
</feature>
<dbReference type="CDD" id="cd00118">
    <property type="entry name" value="LysM"/>
    <property type="match status" value="1"/>
</dbReference>
<dbReference type="PROSITE" id="PS51782">
    <property type="entry name" value="LYSM"/>
    <property type="match status" value="1"/>
</dbReference>
<keyword evidence="1" id="KW-0147">Chitin-binding</keyword>
<organism evidence="5 6">
    <name type="scientific">Eucalyptus globulus</name>
    <name type="common">Tasmanian blue gum</name>
    <dbReference type="NCBI Taxonomy" id="34317"/>
    <lineage>
        <taxon>Eukaryota</taxon>
        <taxon>Viridiplantae</taxon>
        <taxon>Streptophyta</taxon>
        <taxon>Embryophyta</taxon>
        <taxon>Tracheophyta</taxon>
        <taxon>Spermatophyta</taxon>
        <taxon>Magnoliopsida</taxon>
        <taxon>eudicotyledons</taxon>
        <taxon>Gunneridae</taxon>
        <taxon>Pentapetalae</taxon>
        <taxon>rosids</taxon>
        <taxon>malvids</taxon>
        <taxon>Myrtales</taxon>
        <taxon>Myrtaceae</taxon>
        <taxon>Myrtoideae</taxon>
        <taxon>Eucalypteae</taxon>
        <taxon>Eucalyptus</taxon>
    </lineage>
</organism>
<dbReference type="SMART" id="SM00257">
    <property type="entry name" value="LysM"/>
    <property type="match status" value="1"/>
</dbReference>
<dbReference type="PANTHER" id="PTHR34997">
    <property type="entry name" value="AM15"/>
    <property type="match status" value="1"/>
</dbReference>
<evidence type="ECO:0000313" key="6">
    <source>
        <dbReference type="Proteomes" id="UP001634007"/>
    </source>
</evidence>
<feature type="domain" description="LysM" evidence="4">
    <location>
        <begin position="49"/>
        <end position="93"/>
    </location>
</feature>
<dbReference type="InterPro" id="IPR036779">
    <property type="entry name" value="LysM_dom_sf"/>
</dbReference>
<feature type="chain" id="PRO_5044897179" description="LysM domain-containing protein" evidence="3">
    <location>
        <begin position="28"/>
        <end position="99"/>
    </location>
</feature>
<keyword evidence="2" id="KW-0843">Virulence</keyword>
<keyword evidence="6" id="KW-1185">Reference proteome</keyword>
<reference evidence="5 6" key="1">
    <citation type="submission" date="2024-11" db="EMBL/GenBank/DDBJ databases">
        <title>Chromosome-level genome assembly of Eucalyptus globulus Labill. provides insights into its genome evolution.</title>
        <authorList>
            <person name="Li X."/>
        </authorList>
    </citation>
    <scope>NUCLEOTIDE SEQUENCE [LARGE SCALE GENOMIC DNA]</scope>
    <source>
        <strain evidence="5">CL2024</strain>
        <tissue evidence="5">Fresh tender leaves</tissue>
    </source>
</reference>
<protein>
    <recommendedName>
        <fullName evidence="4">LysM domain-containing protein</fullName>
    </recommendedName>
</protein>
<proteinExistence type="predicted"/>
<evidence type="ECO:0000256" key="2">
    <source>
        <dbReference type="ARBA" id="ARBA00023026"/>
    </source>
</evidence>
<dbReference type="SUPFAM" id="SSF54106">
    <property type="entry name" value="LysM domain"/>
    <property type="match status" value="1"/>
</dbReference>
<sequence length="99" mass="11188">MAIVSSKITMAFNLFLVLSLVFTVSTAQRKLMNVDMNDGVPQVGMQCKSLYSVQDGDTCYDLVQTFHLTTSTFELFNQNLDCDNLFIGQWICLNNVTIY</sequence>
<dbReference type="AlphaFoldDB" id="A0ABD3KRD8"/>